<proteinExistence type="predicted"/>
<feature type="region of interest" description="Disordered" evidence="1">
    <location>
        <begin position="225"/>
        <end position="261"/>
    </location>
</feature>
<feature type="compositionally biased region" description="Basic and acidic residues" evidence="1">
    <location>
        <begin position="179"/>
        <end position="191"/>
    </location>
</feature>
<name>A0A9N9BRI9_9GLOM</name>
<dbReference type="OrthoDB" id="2446527at2759"/>
<evidence type="ECO:0000256" key="1">
    <source>
        <dbReference type="SAM" id="MobiDB-lite"/>
    </source>
</evidence>
<dbReference type="Proteomes" id="UP000789342">
    <property type="component" value="Unassembled WGS sequence"/>
</dbReference>
<organism evidence="2 3">
    <name type="scientific">Acaulospora morrowiae</name>
    <dbReference type="NCBI Taxonomy" id="94023"/>
    <lineage>
        <taxon>Eukaryota</taxon>
        <taxon>Fungi</taxon>
        <taxon>Fungi incertae sedis</taxon>
        <taxon>Mucoromycota</taxon>
        <taxon>Glomeromycotina</taxon>
        <taxon>Glomeromycetes</taxon>
        <taxon>Diversisporales</taxon>
        <taxon>Acaulosporaceae</taxon>
        <taxon>Acaulospora</taxon>
    </lineage>
</organism>
<dbReference type="AlphaFoldDB" id="A0A9N9BRI9"/>
<gene>
    <name evidence="2" type="ORF">AMORRO_LOCUS6575</name>
</gene>
<sequence>MTESFFSAIPTTFAGKKTTRRRDIVPPFIRERARERYSTIRESMFPLEEAAKQIVYIDTLIYLLDEQGFEFKQGIEGNHRVVDKIGRKEFEVCILDSEDDEEEEENEFVYEGKKKRNIGTNEKDVTRRKMTMDRRRSRRRNVVDNERRNGDVAIRRKKRVVSEESELGSRKRNHRVIRKREMDDEREAEKRSIKRERGKRDLEELERIKELPNSKTRGKMIRTGSSKWARGVNGPKKLHSTKVRNERNQDDQLISGRNAQDHVNVEESEIFRIPQDKMPVVVVPTVPKKKKATYVRF</sequence>
<accession>A0A9N9BRI9</accession>
<protein>
    <submittedName>
        <fullName evidence="2">14503_t:CDS:1</fullName>
    </submittedName>
</protein>
<evidence type="ECO:0000313" key="3">
    <source>
        <dbReference type="Proteomes" id="UP000789342"/>
    </source>
</evidence>
<comment type="caution">
    <text evidence="2">The sequence shown here is derived from an EMBL/GenBank/DDBJ whole genome shotgun (WGS) entry which is preliminary data.</text>
</comment>
<feature type="region of interest" description="Disordered" evidence="1">
    <location>
        <begin position="163"/>
        <end position="195"/>
    </location>
</feature>
<keyword evidence="3" id="KW-1185">Reference proteome</keyword>
<reference evidence="2" key="1">
    <citation type="submission" date="2021-06" db="EMBL/GenBank/DDBJ databases">
        <authorList>
            <person name="Kallberg Y."/>
            <person name="Tangrot J."/>
            <person name="Rosling A."/>
        </authorList>
    </citation>
    <scope>NUCLEOTIDE SEQUENCE</scope>
    <source>
        <strain evidence="2">CL551</strain>
    </source>
</reference>
<evidence type="ECO:0000313" key="2">
    <source>
        <dbReference type="EMBL" id="CAG8573318.1"/>
    </source>
</evidence>
<dbReference type="EMBL" id="CAJVPV010004425">
    <property type="protein sequence ID" value="CAG8573318.1"/>
    <property type="molecule type" value="Genomic_DNA"/>
</dbReference>